<reference evidence="1 2" key="1">
    <citation type="journal article" date="2006" name="J. Bacteriol.">
        <title>The genome of the novel phage Rtp, with a rosette-like tail tip, is homologous to the genome of phage T1.</title>
        <authorList>
            <person name="Wietzorrek A."/>
            <person name="Schwarz H."/>
            <person name="Herrmann C."/>
            <person name="Braun V."/>
        </authorList>
    </citation>
    <scope>NUCLEOTIDE SEQUENCE</scope>
</reference>
<dbReference type="Proteomes" id="UP000001535">
    <property type="component" value="Segment"/>
</dbReference>
<gene>
    <name evidence="1" type="primary">rtp10</name>
</gene>
<dbReference type="GeneID" id="3778808"/>
<accession>Q333H4</accession>
<keyword evidence="2" id="KW-1185">Reference proteome</keyword>
<organism evidence="1 2">
    <name type="scientific">Escherichia phage Rtp</name>
    <dbReference type="NCBI Taxonomy" id="2994041"/>
    <lineage>
        <taxon>Viruses</taxon>
        <taxon>Duplodnaviria</taxon>
        <taxon>Heunggongvirae</taxon>
        <taxon>Uroviricota</taxon>
        <taxon>Caudoviricetes</taxon>
        <taxon>Drexlerviridae</taxon>
        <taxon>Braunvirinae</taxon>
        <taxon>Rtpvirus</taxon>
        <taxon>Rtpvirus Rtp</taxon>
    </lineage>
</organism>
<sequence>MKTITAFIAKDVIDGEMSLFAFEHKTGSHWHTYSHYIVIPTSACTGDSLNEKLRNLIELVEIMEGCEENNKVPRMFDMIDPVFIESLELDYDVVSS</sequence>
<protein>
    <submittedName>
        <fullName evidence="1">Uncharacterized protein</fullName>
    </submittedName>
</protein>
<proteinExistence type="predicted"/>
<dbReference type="KEGG" id="vg:3778808"/>
<name>Q333H4_9CAUD</name>
<evidence type="ECO:0000313" key="1">
    <source>
        <dbReference type="EMBL" id="CAJ42214.1"/>
    </source>
</evidence>
<evidence type="ECO:0000313" key="2">
    <source>
        <dbReference type="Proteomes" id="UP000001535"/>
    </source>
</evidence>
<dbReference type="OrthoDB" id="13140at10239"/>
<dbReference type="EMBL" id="AM156909">
    <property type="protein sequence ID" value="CAJ42214.1"/>
    <property type="molecule type" value="Genomic_DNA"/>
</dbReference>
<dbReference type="RefSeq" id="YP_398954.1">
    <property type="nucleotide sequence ID" value="NC_007603.1"/>
</dbReference>